<dbReference type="AlphaFoldDB" id="A0A239LA35"/>
<evidence type="ECO:0000313" key="9">
    <source>
        <dbReference type="Proteomes" id="UP000198327"/>
    </source>
</evidence>
<dbReference type="GO" id="GO:0030288">
    <property type="term" value="C:outer membrane-bounded periplasmic space"/>
    <property type="evidence" value="ECO:0007669"/>
    <property type="project" value="TreeGrafter"/>
</dbReference>
<accession>A0A239LA35</accession>
<dbReference type="InterPro" id="IPR002491">
    <property type="entry name" value="ABC_transptr_periplasmic_BD"/>
</dbReference>
<dbReference type="InterPro" id="IPR051313">
    <property type="entry name" value="Bact_iron-sidero_bind"/>
</dbReference>
<organism evidence="8 9">
    <name type="scientific">Rhodococcoides kyotonense</name>
    <dbReference type="NCBI Taxonomy" id="398843"/>
    <lineage>
        <taxon>Bacteria</taxon>
        <taxon>Bacillati</taxon>
        <taxon>Actinomycetota</taxon>
        <taxon>Actinomycetes</taxon>
        <taxon>Mycobacteriales</taxon>
        <taxon>Nocardiaceae</taxon>
        <taxon>Rhodococcoides</taxon>
    </lineage>
</organism>
<dbReference type="GO" id="GO:1901678">
    <property type="term" value="P:iron coordination entity transport"/>
    <property type="evidence" value="ECO:0007669"/>
    <property type="project" value="UniProtKB-ARBA"/>
</dbReference>
<keyword evidence="3" id="KW-0813">Transport</keyword>
<dbReference type="PANTHER" id="PTHR30532">
    <property type="entry name" value="IRON III DICITRATE-BINDING PERIPLASMIC PROTEIN"/>
    <property type="match status" value="1"/>
</dbReference>
<comment type="subcellular location">
    <subcellularLocation>
        <location evidence="1">Cell envelope</location>
    </subcellularLocation>
</comment>
<name>A0A239LA35_9NOCA</name>
<keyword evidence="4 6" id="KW-0732">Signal</keyword>
<evidence type="ECO:0000256" key="3">
    <source>
        <dbReference type="ARBA" id="ARBA00022448"/>
    </source>
</evidence>
<evidence type="ECO:0000256" key="2">
    <source>
        <dbReference type="ARBA" id="ARBA00008814"/>
    </source>
</evidence>
<comment type="similarity">
    <text evidence="2">Belongs to the bacterial solute-binding protein 8 family.</text>
</comment>
<dbReference type="Gene3D" id="3.40.50.1980">
    <property type="entry name" value="Nitrogenase molybdenum iron protein domain"/>
    <property type="match status" value="2"/>
</dbReference>
<feature type="region of interest" description="Disordered" evidence="5">
    <location>
        <begin position="22"/>
        <end position="44"/>
    </location>
</feature>
<keyword evidence="9" id="KW-1185">Reference proteome</keyword>
<dbReference type="OrthoDB" id="1846031at2"/>
<evidence type="ECO:0000256" key="5">
    <source>
        <dbReference type="SAM" id="MobiDB-lite"/>
    </source>
</evidence>
<dbReference type="EMBL" id="FZOW01000012">
    <property type="protein sequence ID" value="SNT26394.1"/>
    <property type="molecule type" value="Genomic_DNA"/>
</dbReference>
<dbReference type="RefSeq" id="WP_089249390.1">
    <property type="nucleotide sequence ID" value="NZ_FZOW01000012.1"/>
</dbReference>
<evidence type="ECO:0000313" key="8">
    <source>
        <dbReference type="EMBL" id="SNT26394.1"/>
    </source>
</evidence>
<evidence type="ECO:0000256" key="1">
    <source>
        <dbReference type="ARBA" id="ARBA00004196"/>
    </source>
</evidence>
<sequence>MSVATRALCAVALVSVVVASGCSGSSDASEPAASATSSDSLLPEAEGVTEYPLTVTSEVGEIVVEQRPERVVMGSSWDADLFAALDVVPVATDEQIEFYPWAVDALPAAIEAIWPMGDAAYPAEQIADTNPDLIVDTQATDAEEVRQVSDIAPVLGAPEGTADTLSWRDRILLLGEVLDLSNRAQQVIDDYDATFEDIRAEHPEFAGKTVDLLVLWGGGSGTGFLNTAGSDQELLMSNLGFAPNSNAGNEALAEGLPDELIDSLTGDVLVVSNQAEQSEFDAFYGNPLVQRLPSVQNGRDVVLDWDVDTLAVTHDGQPQDFTGHFGRAFGIGPLAHVELAELLVPLLSEKLR</sequence>
<dbReference type="PANTHER" id="PTHR30532:SF24">
    <property type="entry name" value="FERRIC ENTEROBACTIN-BINDING PERIPLASMIC PROTEIN FEPB"/>
    <property type="match status" value="1"/>
</dbReference>
<proteinExistence type="inferred from homology"/>
<dbReference type="PROSITE" id="PS50983">
    <property type="entry name" value="FE_B12_PBP"/>
    <property type="match status" value="1"/>
</dbReference>
<dbReference type="Proteomes" id="UP000198327">
    <property type="component" value="Unassembled WGS sequence"/>
</dbReference>
<dbReference type="Pfam" id="PF01497">
    <property type="entry name" value="Peripla_BP_2"/>
    <property type="match status" value="1"/>
</dbReference>
<feature type="signal peptide" evidence="6">
    <location>
        <begin position="1"/>
        <end position="28"/>
    </location>
</feature>
<dbReference type="PROSITE" id="PS51257">
    <property type="entry name" value="PROKAR_LIPOPROTEIN"/>
    <property type="match status" value="1"/>
</dbReference>
<feature type="domain" description="Fe/B12 periplasmic-binding" evidence="7">
    <location>
        <begin position="70"/>
        <end position="351"/>
    </location>
</feature>
<gene>
    <name evidence="8" type="ORF">SAMN05421642_11296</name>
</gene>
<reference evidence="9" key="1">
    <citation type="submission" date="2017-06" db="EMBL/GenBank/DDBJ databases">
        <authorList>
            <person name="Varghese N."/>
            <person name="Submissions S."/>
        </authorList>
    </citation>
    <scope>NUCLEOTIDE SEQUENCE [LARGE SCALE GENOMIC DNA]</scope>
    <source>
        <strain evidence="9">JCM 23211</strain>
    </source>
</reference>
<feature type="chain" id="PRO_5012579663" evidence="6">
    <location>
        <begin position="29"/>
        <end position="352"/>
    </location>
</feature>
<evidence type="ECO:0000259" key="7">
    <source>
        <dbReference type="PROSITE" id="PS50983"/>
    </source>
</evidence>
<evidence type="ECO:0000256" key="6">
    <source>
        <dbReference type="SAM" id="SignalP"/>
    </source>
</evidence>
<protein>
    <submittedName>
        <fullName evidence="8">Iron complex transport system substrate-binding protein</fullName>
    </submittedName>
</protein>
<evidence type="ECO:0000256" key="4">
    <source>
        <dbReference type="ARBA" id="ARBA00022729"/>
    </source>
</evidence>
<dbReference type="SUPFAM" id="SSF53807">
    <property type="entry name" value="Helical backbone' metal receptor"/>
    <property type="match status" value="1"/>
</dbReference>